<dbReference type="GO" id="GO:0005506">
    <property type="term" value="F:iron ion binding"/>
    <property type="evidence" value="ECO:0007669"/>
    <property type="project" value="InterPro"/>
</dbReference>
<evidence type="ECO:0000256" key="5">
    <source>
        <dbReference type="SAM" id="Phobius"/>
    </source>
</evidence>
<reference evidence="7 8" key="1">
    <citation type="submission" date="2019-12" db="EMBL/GenBank/DDBJ databases">
        <title>Roseobacter cerasinus sp. nov., isolated from seawater around aquaculture.</title>
        <authorList>
            <person name="Muramatsu S."/>
            <person name="Takabe Y."/>
            <person name="Mori K."/>
            <person name="Takaichi S."/>
            <person name="Hanada S."/>
        </authorList>
    </citation>
    <scope>NUCLEOTIDE SEQUENCE [LARGE SCALE GENOMIC DNA]</scope>
    <source>
        <strain evidence="7 8">AI77</strain>
    </source>
</reference>
<keyword evidence="3 5" id="KW-1133">Transmembrane helix</keyword>
<gene>
    <name evidence="7" type="ORF">So717_04250</name>
</gene>
<keyword evidence="8" id="KW-1185">Reference proteome</keyword>
<dbReference type="Proteomes" id="UP000436522">
    <property type="component" value="Unassembled WGS sequence"/>
</dbReference>
<dbReference type="Pfam" id="PF04116">
    <property type="entry name" value="FA_hydroxylase"/>
    <property type="match status" value="1"/>
</dbReference>
<feature type="transmembrane region" description="Helical" evidence="5">
    <location>
        <begin position="147"/>
        <end position="171"/>
    </location>
</feature>
<sequence>MYVMENEAILRLGVFLGLFALLATLEALAPRRLRNQPRRRRWITNWSITIVNTLTLRLLAFPLPLLAVGAAMDAQTQGWGVFNKVGWPVWLEVGIAILLLDFAIWLQHLITHKVPILWRLHRVHHADVDMDVTTAIRFHPVEIALSMVLKIGLVYLIGPAALAVIIFEILLNGTAMLNHANIRLPLWIDAVVRRALVTPDMHRVHHSVHRDEHDSNYGFALSIWDQMFGTYIAQPKAGHEQMQVGLAWQDDRPSRLGWSLTLPFIRK</sequence>
<evidence type="ECO:0000259" key="6">
    <source>
        <dbReference type="Pfam" id="PF04116"/>
    </source>
</evidence>
<comment type="subcellular location">
    <subcellularLocation>
        <location evidence="1">Membrane</location>
    </subcellularLocation>
</comment>
<dbReference type="AlphaFoldDB" id="A0A640VLU5"/>
<dbReference type="GO" id="GO:0016020">
    <property type="term" value="C:membrane"/>
    <property type="evidence" value="ECO:0007669"/>
    <property type="project" value="UniProtKB-SubCell"/>
</dbReference>
<organism evidence="7 8">
    <name type="scientific">Roseobacter cerasinus</name>
    <dbReference type="NCBI Taxonomy" id="2602289"/>
    <lineage>
        <taxon>Bacteria</taxon>
        <taxon>Pseudomonadati</taxon>
        <taxon>Pseudomonadota</taxon>
        <taxon>Alphaproteobacteria</taxon>
        <taxon>Rhodobacterales</taxon>
        <taxon>Roseobacteraceae</taxon>
        <taxon>Roseobacter</taxon>
    </lineage>
</organism>
<proteinExistence type="predicted"/>
<dbReference type="GO" id="GO:0008610">
    <property type="term" value="P:lipid biosynthetic process"/>
    <property type="evidence" value="ECO:0007669"/>
    <property type="project" value="InterPro"/>
</dbReference>
<feature type="transmembrane region" description="Helical" evidence="5">
    <location>
        <begin position="12"/>
        <end position="30"/>
    </location>
</feature>
<dbReference type="InterPro" id="IPR006694">
    <property type="entry name" value="Fatty_acid_hydroxylase"/>
</dbReference>
<evidence type="ECO:0000256" key="2">
    <source>
        <dbReference type="ARBA" id="ARBA00022692"/>
    </source>
</evidence>
<dbReference type="PANTHER" id="PTHR11863">
    <property type="entry name" value="STEROL DESATURASE"/>
    <property type="match status" value="1"/>
</dbReference>
<accession>A0A640VLU5</accession>
<dbReference type="EMBL" id="BLIV01000001">
    <property type="protein sequence ID" value="GFE48672.1"/>
    <property type="molecule type" value="Genomic_DNA"/>
</dbReference>
<comment type="caution">
    <text evidence="7">The sequence shown here is derived from an EMBL/GenBank/DDBJ whole genome shotgun (WGS) entry which is preliminary data.</text>
</comment>
<dbReference type="InterPro" id="IPR050307">
    <property type="entry name" value="Sterol_Desaturase_Related"/>
</dbReference>
<evidence type="ECO:0000313" key="7">
    <source>
        <dbReference type="EMBL" id="GFE48672.1"/>
    </source>
</evidence>
<evidence type="ECO:0000313" key="8">
    <source>
        <dbReference type="Proteomes" id="UP000436522"/>
    </source>
</evidence>
<keyword evidence="2 5" id="KW-0812">Transmembrane</keyword>
<evidence type="ECO:0000256" key="4">
    <source>
        <dbReference type="ARBA" id="ARBA00023136"/>
    </source>
</evidence>
<feature type="domain" description="Fatty acid hydroxylase" evidence="6">
    <location>
        <begin position="95"/>
        <end position="230"/>
    </location>
</feature>
<feature type="transmembrane region" description="Helical" evidence="5">
    <location>
        <begin position="42"/>
        <end position="67"/>
    </location>
</feature>
<name>A0A640VLU5_9RHOB</name>
<evidence type="ECO:0000256" key="3">
    <source>
        <dbReference type="ARBA" id="ARBA00022989"/>
    </source>
</evidence>
<keyword evidence="4 5" id="KW-0472">Membrane</keyword>
<dbReference type="GO" id="GO:0016491">
    <property type="term" value="F:oxidoreductase activity"/>
    <property type="evidence" value="ECO:0007669"/>
    <property type="project" value="InterPro"/>
</dbReference>
<evidence type="ECO:0000256" key="1">
    <source>
        <dbReference type="ARBA" id="ARBA00004370"/>
    </source>
</evidence>
<protein>
    <recommendedName>
        <fullName evidence="6">Fatty acid hydroxylase domain-containing protein</fullName>
    </recommendedName>
</protein>
<feature type="transmembrane region" description="Helical" evidence="5">
    <location>
        <begin position="87"/>
        <end position="106"/>
    </location>
</feature>